<protein>
    <recommendedName>
        <fullName evidence="1">Reverse transcriptase domain-containing protein</fullName>
    </recommendedName>
</protein>
<feature type="domain" description="Reverse transcriptase" evidence="1">
    <location>
        <begin position="54"/>
        <end position="108"/>
    </location>
</feature>
<evidence type="ECO:0000313" key="3">
    <source>
        <dbReference type="Proteomes" id="UP001633002"/>
    </source>
</evidence>
<name>A0ABD3H878_9MARC</name>
<dbReference type="Pfam" id="PF00078">
    <property type="entry name" value="RVT_1"/>
    <property type="match status" value="1"/>
</dbReference>
<keyword evidence="3" id="KW-1185">Reference proteome</keyword>
<reference evidence="2 3" key="1">
    <citation type="submission" date="2024-09" db="EMBL/GenBank/DDBJ databases">
        <title>Chromosome-scale assembly of Riccia sorocarpa.</title>
        <authorList>
            <person name="Paukszto L."/>
        </authorList>
    </citation>
    <scope>NUCLEOTIDE SEQUENCE [LARGE SCALE GENOMIC DNA]</scope>
    <source>
        <strain evidence="2">LP-2024</strain>
        <tissue evidence="2">Aerial parts of the thallus</tissue>
    </source>
</reference>
<dbReference type="EMBL" id="JBJQOH010000005">
    <property type="protein sequence ID" value="KAL3686480.1"/>
    <property type="molecule type" value="Genomic_DNA"/>
</dbReference>
<proteinExistence type="predicted"/>
<dbReference type="InterPro" id="IPR000477">
    <property type="entry name" value="RT_dom"/>
</dbReference>
<evidence type="ECO:0000313" key="2">
    <source>
        <dbReference type="EMBL" id="KAL3686480.1"/>
    </source>
</evidence>
<dbReference type="Proteomes" id="UP001633002">
    <property type="component" value="Unassembled WGS sequence"/>
</dbReference>
<evidence type="ECO:0000259" key="1">
    <source>
        <dbReference type="Pfam" id="PF00078"/>
    </source>
</evidence>
<comment type="caution">
    <text evidence="2">The sequence shown here is derived from an EMBL/GenBank/DDBJ whole genome shotgun (WGS) entry which is preliminary data.</text>
</comment>
<dbReference type="AlphaFoldDB" id="A0ABD3H878"/>
<gene>
    <name evidence="2" type="ORF">R1sor_009054</name>
</gene>
<dbReference type="PANTHER" id="PTHR19446">
    <property type="entry name" value="REVERSE TRANSCRIPTASES"/>
    <property type="match status" value="1"/>
</dbReference>
<organism evidence="2 3">
    <name type="scientific">Riccia sorocarpa</name>
    <dbReference type="NCBI Taxonomy" id="122646"/>
    <lineage>
        <taxon>Eukaryota</taxon>
        <taxon>Viridiplantae</taxon>
        <taxon>Streptophyta</taxon>
        <taxon>Embryophyta</taxon>
        <taxon>Marchantiophyta</taxon>
        <taxon>Marchantiopsida</taxon>
        <taxon>Marchantiidae</taxon>
        <taxon>Marchantiales</taxon>
        <taxon>Ricciaceae</taxon>
        <taxon>Riccia</taxon>
    </lineage>
</organism>
<sequence length="197" mass="22211">MKKDKCPGLDGLTIEALLLVWTDIRTDCFEMIDHFWSSGTLIQGQRTAVIKLVPKNEHKRRLKNWRPLSLMPLTYKIITKIIAERIKTFMPQLVDMQQVGFIQGRDIASNLLSLRLGSLGSEINDNDSLLHQLFADDTGVCLKLDENVFIQTRNIIATYEKASGAKLNLDKSTLIPLFDGPIPAVGLPHWMPCRDPG</sequence>
<accession>A0ABD3H878</accession>